<accession>A0AAN7VUD3</accession>
<dbReference type="InterPro" id="IPR036508">
    <property type="entry name" value="Chitin-bd_dom_sf"/>
</dbReference>
<feature type="domain" description="Chitin-binding type-2" evidence="7">
    <location>
        <begin position="17"/>
        <end position="75"/>
    </location>
</feature>
<dbReference type="Proteomes" id="UP001329430">
    <property type="component" value="Chromosome 1"/>
</dbReference>
<dbReference type="InterPro" id="IPR002557">
    <property type="entry name" value="Chitin-bd_dom"/>
</dbReference>
<feature type="chain" id="PRO_5042813480" description="Chitin-binding type-2 domain-containing protein" evidence="6">
    <location>
        <begin position="16"/>
        <end position="239"/>
    </location>
</feature>
<proteinExistence type="predicted"/>
<dbReference type="GO" id="GO:0005576">
    <property type="term" value="C:extracellular region"/>
    <property type="evidence" value="ECO:0007669"/>
    <property type="project" value="InterPro"/>
</dbReference>
<dbReference type="SUPFAM" id="SSF57625">
    <property type="entry name" value="Invertebrate chitin-binding proteins"/>
    <property type="match status" value="3"/>
</dbReference>
<dbReference type="Gene3D" id="2.170.140.10">
    <property type="entry name" value="Chitin binding domain"/>
    <property type="match status" value="3"/>
</dbReference>
<dbReference type="AlphaFoldDB" id="A0AAN7VUD3"/>
<evidence type="ECO:0000313" key="8">
    <source>
        <dbReference type="EMBL" id="KAK5649453.1"/>
    </source>
</evidence>
<keyword evidence="1" id="KW-0147">Chitin-binding</keyword>
<evidence type="ECO:0000256" key="5">
    <source>
        <dbReference type="ARBA" id="ARBA00023180"/>
    </source>
</evidence>
<evidence type="ECO:0000259" key="7">
    <source>
        <dbReference type="PROSITE" id="PS50940"/>
    </source>
</evidence>
<evidence type="ECO:0000313" key="9">
    <source>
        <dbReference type="Proteomes" id="UP001329430"/>
    </source>
</evidence>
<name>A0AAN7VUD3_9COLE</name>
<dbReference type="GO" id="GO:0008061">
    <property type="term" value="F:chitin binding"/>
    <property type="evidence" value="ECO:0007669"/>
    <property type="project" value="UniProtKB-KW"/>
</dbReference>
<organism evidence="8 9">
    <name type="scientific">Pyrocoelia pectoralis</name>
    <dbReference type="NCBI Taxonomy" id="417401"/>
    <lineage>
        <taxon>Eukaryota</taxon>
        <taxon>Metazoa</taxon>
        <taxon>Ecdysozoa</taxon>
        <taxon>Arthropoda</taxon>
        <taxon>Hexapoda</taxon>
        <taxon>Insecta</taxon>
        <taxon>Pterygota</taxon>
        <taxon>Neoptera</taxon>
        <taxon>Endopterygota</taxon>
        <taxon>Coleoptera</taxon>
        <taxon>Polyphaga</taxon>
        <taxon>Elateriformia</taxon>
        <taxon>Elateroidea</taxon>
        <taxon>Lampyridae</taxon>
        <taxon>Lampyrinae</taxon>
        <taxon>Pyrocoelia</taxon>
    </lineage>
</organism>
<keyword evidence="4" id="KW-1015">Disulfide bond</keyword>
<dbReference type="SMART" id="SM00494">
    <property type="entry name" value="ChtBD2"/>
    <property type="match status" value="3"/>
</dbReference>
<dbReference type="PANTHER" id="PTHR23301:SF110">
    <property type="entry name" value="LD43683P-RELATED"/>
    <property type="match status" value="1"/>
</dbReference>
<protein>
    <recommendedName>
        <fullName evidence="7">Chitin-binding type-2 domain-containing protein</fullName>
    </recommendedName>
</protein>
<reference evidence="8 9" key="1">
    <citation type="journal article" date="2024" name="Insects">
        <title>An Improved Chromosome-Level Genome Assembly of the Firefly Pyrocoelia pectoralis.</title>
        <authorList>
            <person name="Fu X."/>
            <person name="Meyer-Rochow V.B."/>
            <person name="Ballantyne L."/>
            <person name="Zhu X."/>
        </authorList>
    </citation>
    <scope>NUCLEOTIDE SEQUENCE [LARGE SCALE GENOMIC DNA]</scope>
    <source>
        <strain evidence="8">XCY_ONT2</strain>
    </source>
</reference>
<feature type="domain" description="Chitin-binding type-2" evidence="7">
    <location>
        <begin position="154"/>
        <end position="222"/>
    </location>
</feature>
<gene>
    <name evidence="8" type="ORF">RI129_000482</name>
</gene>
<feature type="domain" description="Chitin-binding type-2" evidence="7">
    <location>
        <begin position="85"/>
        <end position="145"/>
    </location>
</feature>
<comment type="caution">
    <text evidence="8">The sequence shown here is derived from an EMBL/GenBank/DDBJ whole genome shotgun (WGS) entry which is preliminary data.</text>
</comment>
<evidence type="ECO:0000256" key="2">
    <source>
        <dbReference type="ARBA" id="ARBA00022729"/>
    </source>
</evidence>
<feature type="signal peptide" evidence="6">
    <location>
        <begin position="1"/>
        <end position="15"/>
    </location>
</feature>
<dbReference type="Pfam" id="PF01607">
    <property type="entry name" value="CBM_14"/>
    <property type="match status" value="3"/>
</dbReference>
<keyword evidence="5" id="KW-0325">Glycoprotein</keyword>
<sequence>MKVLVVAVFAVFAHAQQFKCPPKDGFYEDSNQCDKFYECYDGIATPKLCPDGLVFNPAIKKINKCDQPFSVECGDRIELQPAQPTELCPRRNGFFAHPDPKVCNLYYICVEGISTKQPCPPGLHFEEETGTCVWAKASGREGCDASETMVLKDGFRCPKEGQVDSNGQLVVHPKYPHPNDCQRFYVCLNGIEPRDLGCTTGEVYNDETQKCDAPENVTGCEDWYKDDQVPSKPPSNKKQ</sequence>
<evidence type="ECO:0000256" key="6">
    <source>
        <dbReference type="SAM" id="SignalP"/>
    </source>
</evidence>
<evidence type="ECO:0000256" key="3">
    <source>
        <dbReference type="ARBA" id="ARBA00022737"/>
    </source>
</evidence>
<dbReference type="FunFam" id="2.170.140.10:FF:000002">
    <property type="entry name" value="Gasp, isoform A"/>
    <property type="match status" value="1"/>
</dbReference>
<evidence type="ECO:0000256" key="4">
    <source>
        <dbReference type="ARBA" id="ARBA00023157"/>
    </source>
</evidence>
<keyword evidence="2 6" id="KW-0732">Signal</keyword>
<dbReference type="InterPro" id="IPR051940">
    <property type="entry name" value="Chitin_bind-dev_reg"/>
</dbReference>
<keyword evidence="3" id="KW-0677">Repeat</keyword>
<evidence type="ECO:0000256" key="1">
    <source>
        <dbReference type="ARBA" id="ARBA00022669"/>
    </source>
</evidence>
<dbReference type="PROSITE" id="PS50940">
    <property type="entry name" value="CHIT_BIND_II"/>
    <property type="match status" value="3"/>
</dbReference>
<dbReference type="PANTHER" id="PTHR23301">
    <property type="entry name" value="CHITIN BINDING PERITROPHIN-A"/>
    <property type="match status" value="1"/>
</dbReference>
<dbReference type="EMBL" id="JAVRBK010000001">
    <property type="protein sequence ID" value="KAK5649453.1"/>
    <property type="molecule type" value="Genomic_DNA"/>
</dbReference>
<keyword evidence="9" id="KW-1185">Reference proteome</keyword>